<evidence type="ECO:0000313" key="1">
    <source>
        <dbReference type="EMBL" id="MCH4296328.1"/>
    </source>
</evidence>
<evidence type="ECO:0000313" key="2">
    <source>
        <dbReference type="Proteomes" id="UP001297581"/>
    </source>
</evidence>
<gene>
    <name evidence="1" type="ORF">MJ923_18610</name>
</gene>
<sequence length="492" mass="55539">MTREYRHPPSAACLSASMRDLGYSLETAIADLIDNSIAAEADKIDIICDVSGLHPVVVIHDNGKGMSEAELIHAMRHGSINPKAMRSTKDLGRFGLGLKTASFSQCRSLTVVGKKDSSICAAEWNLDLIDTRDDWILRILDAAEISKLPFIDNLSEQGTSVIWQQLDRLTEDESGSRSQEIVNEKLAGVGRHLSLVFHRFLSGEVKGYKKISLTINGHPLSAFDPFCRKNPATQTLPEEIVRIDGAEVRIQPYVLPHHSRLSAADYDYYQSRSDFISNQGCYVYRNGRLMAWGDWFRLVPKGEATKLARVQIDFPSSFDEAWTIDIKKSRAQPPHLVRERLRQIIAKITNRSVTVHRGRGQKLFQDAESPIWERYADHDGIRFTLNEQHPIIASLARRLSQEDATLLRTVLSSVAASLPIEMIYSDYSTHPREINQKTIDETQTLERLISLRQALYGDGPCDVRAFLQIVHSTHIFDGQIELAEKFVNETFK</sequence>
<dbReference type="Gene3D" id="3.30.565.10">
    <property type="entry name" value="Histidine kinase-like ATPase, C-terminal domain"/>
    <property type="match status" value="1"/>
</dbReference>
<reference evidence="1 2" key="1">
    <citation type="submission" date="2022-02" db="EMBL/GenBank/DDBJ databases">
        <title>The genome sequence of Shewanella sp. 3B26.</title>
        <authorList>
            <person name="Du J."/>
        </authorList>
    </citation>
    <scope>NUCLEOTIDE SEQUENCE [LARGE SCALE GENOMIC DNA]</scope>
    <source>
        <strain evidence="1 2">3B26</strain>
    </source>
</reference>
<keyword evidence="1" id="KW-0547">Nucleotide-binding</keyword>
<accession>A0AAJ1F288</accession>
<proteinExistence type="predicted"/>
<dbReference type="RefSeq" id="WP_240592382.1">
    <property type="nucleotide sequence ID" value="NZ_JAKUDL010000009.1"/>
</dbReference>
<dbReference type="AlphaFoldDB" id="A0AAJ1F288"/>
<name>A0AAJ1F288_9GAMM</name>
<dbReference type="Pfam" id="PF13589">
    <property type="entry name" value="HATPase_c_3"/>
    <property type="match status" value="1"/>
</dbReference>
<dbReference type="Proteomes" id="UP001297581">
    <property type="component" value="Unassembled WGS sequence"/>
</dbReference>
<organism evidence="1 2">
    <name type="scientific">Shewanella zhuhaiensis</name>
    <dbReference type="NCBI Taxonomy" id="2919576"/>
    <lineage>
        <taxon>Bacteria</taxon>
        <taxon>Pseudomonadati</taxon>
        <taxon>Pseudomonadota</taxon>
        <taxon>Gammaproteobacteria</taxon>
        <taxon>Alteromonadales</taxon>
        <taxon>Shewanellaceae</taxon>
        <taxon>Shewanella</taxon>
    </lineage>
</organism>
<dbReference type="InterPro" id="IPR036890">
    <property type="entry name" value="HATPase_C_sf"/>
</dbReference>
<dbReference type="EMBL" id="JAKUDL010000009">
    <property type="protein sequence ID" value="MCH4296328.1"/>
    <property type="molecule type" value="Genomic_DNA"/>
</dbReference>
<comment type="caution">
    <text evidence="1">The sequence shown here is derived from an EMBL/GenBank/DDBJ whole genome shotgun (WGS) entry which is preliminary data.</text>
</comment>
<keyword evidence="1" id="KW-0067">ATP-binding</keyword>
<dbReference type="GO" id="GO:0005524">
    <property type="term" value="F:ATP binding"/>
    <property type="evidence" value="ECO:0007669"/>
    <property type="project" value="UniProtKB-KW"/>
</dbReference>
<dbReference type="SUPFAM" id="SSF55874">
    <property type="entry name" value="ATPase domain of HSP90 chaperone/DNA topoisomerase II/histidine kinase"/>
    <property type="match status" value="1"/>
</dbReference>
<protein>
    <submittedName>
        <fullName evidence="1">ATP-binding protein</fullName>
    </submittedName>
</protein>
<keyword evidence="2" id="KW-1185">Reference proteome</keyword>